<gene>
    <name evidence="4" type="ORF">FE257_012105</name>
</gene>
<keyword evidence="1" id="KW-0863">Zinc-finger</keyword>
<dbReference type="PROSITE" id="PS50966">
    <property type="entry name" value="ZF_SWIM"/>
    <property type="match status" value="1"/>
</dbReference>
<keyword evidence="5" id="KW-1185">Reference proteome</keyword>
<feature type="region of interest" description="Disordered" evidence="2">
    <location>
        <begin position="1"/>
        <end position="51"/>
    </location>
</feature>
<feature type="compositionally biased region" description="Polar residues" evidence="2">
    <location>
        <begin position="435"/>
        <end position="449"/>
    </location>
</feature>
<reference evidence="4" key="2">
    <citation type="submission" date="2020-02" db="EMBL/GenBank/DDBJ databases">
        <authorList>
            <person name="Gilchrist C.L.M."/>
            <person name="Chooi Y.-H."/>
        </authorList>
    </citation>
    <scope>NUCLEOTIDE SEQUENCE</scope>
    <source>
        <strain evidence="4">MST-FP2251</strain>
    </source>
</reference>
<evidence type="ECO:0000313" key="4">
    <source>
        <dbReference type="EMBL" id="KAF9886049.1"/>
    </source>
</evidence>
<accession>A0AAD4GQ83</accession>
<proteinExistence type="predicted"/>
<sequence>MSAPTKQFCKLSLSDNMPQTRSQQEGSPHTDSGSGIIMDTASDDHQDEGDSAQSIIIQGGSGISYDLAGLDSDSEARALVGLTSQFEVISCCATRTGYDFQLSERPRVHLDSKAYTCTCSTFTSRPEVACQHIFWLIDQLHGCLAPQHPPYDVPLASDGHSSSFLRIEGLLAGKLETVADQLNWQYARSEAEGGMSRPQKVRDIMSAFSTAVLPENFRPDLVDDVGQKRTSEQCVVQGDFEATMFRLAVHDDAVYSSLCKAMPPGACAAIYFDKIQECSRRLLADFDRYCQTGQRVSESKVDVQQVIDQLHDNVDRIQQNLFARAPHGMEGAAKALVTLLEDICNRNKDALDANRWGAVQFQDEDEDQRNLYHQLIGESSETGECFILDVLEYLPGSNLQQFLGALQTILRKNEVNRAPRAYILKLTSLIRQAEKGSTSSGQKRPSTATPEGHSKRTR</sequence>
<keyword evidence="1" id="KW-0479">Metal-binding</keyword>
<dbReference type="GO" id="GO:0008270">
    <property type="term" value="F:zinc ion binding"/>
    <property type="evidence" value="ECO:0007669"/>
    <property type="project" value="UniProtKB-KW"/>
</dbReference>
<feature type="compositionally biased region" description="Polar residues" evidence="2">
    <location>
        <begin position="13"/>
        <end position="33"/>
    </location>
</feature>
<dbReference type="EMBL" id="VCAU01000084">
    <property type="protein sequence ID" value="KAF9886049.1"/>
    <property type="molecule type" value="Genomic_DNA"/>
</dbReference>
<evidence type="ECO:0000313" key="5">
    <source>
        <dbReference type="Proteomes" id="UP001194746"/>
    </source>
</evidence>
<dbReference type="Proteomes" id="UP001194746">
    <property type="component" value="Unassembled WGS sequence"/>
</dbReference>
<evidence type="ECO:0000256" key="1">
    <source>
        <dbReference type="PROSITE-ProRule" id="PRU00325"/>
    </source>
</evidence>
<dbReference type="InterPro" id="IPR007527">
    <property type="entry name" value="Znf_SWIM"/>
</dbReference>
<evidence type="ECO:0000256" key="2">
    <source>
        <dbReference type="SAM" id="MobiDB-lite"/>
    </source>
</evidence>
<organism evidence="4 5">
    <name type="scientific">Aspergillus nanangensis</name>
    <dbReference type="NCBI Taxonomy" id="2582783"/>
    <lineage>
        <taxon>Eukaryota</taxon>
        <taxon>Fungi</taxon>
        <taxon>Dikarya</taxon>
        <taxon>Ascomycota</taxon>
        <taxon>Pezizomycotina</taxon>
        <taxon>Eurotiomycetes</taxon>
        <taxon>Eurotiomycetidae</taxon>
        <taxon>Eurotiales</taxon>
        <taxon>Aspergillaceae</taxon>
        <taxon>Aspergillus</taxon>
        <taxon>Aspergillus subgen. Circumdati</taxon>
    </lineage>
</organism>
<name>A0AAD4GQ83_ASPNN</name>
<evidence type="ECO:0000259" key="3">
    <source>
        <dbReference type="PROSITE" id="PS50966"/>
    </source>
</evidence>
<keyword evidence="1" id="KW-0862">Zinc</keyword>
<feature type="domain" description="SWIM-type" evidence="3">
    <location>
        <begin position="106"/>
        <end position="141"/>
    </location>
</feature>
<feature type="region of interest" description="Disordered" evidence="2">
    <location>
        <begin position="434"/>
        <end position="458"/>
    </location>
</feature>
<comment type="caution">
    <text evidence="4">The sequence shown here is derived from an EMBL/GenBank/DDBJ whole genome shotgun (WGS) entry which is preliminary data.</text>
</comment>
<dbReference type="AlphaFoldDB" id="A0AAD4GQ83"/>
<reference evidence="4" key="1">
    <citation type="journal article" date="2019" name="Beilstein J. Org. Chem.">
        <title>Nanangenines: drimane sesquiterpenoids as the dominant metabolite cohort of a novel Australian fungus, Aspergillus nanangensis.</title>
        <authorList>
            <person name="Lacey H.J."/>
            <person name="Gilchrist C.L.M."/>
            <person name="Crombie A."/>
            <person name="Kalaitzis J.A."/>
            <person name="Vuong D."/>
            <person name="Rutledge P.J."/>
            <person name="Turner P."/>
            <person name="Pitt J.I."/>
            <person name="Lacey E."/>
            <person name="Chooi Y.H."/>
            <person name="Piggott A.M."/>
        </authorList>
    </citation>
    <scope>NUCLEOTIDE SEQUENCE</scope>
    <source>
        <strain evidence="4">MST-FP2251</strain>
    </source>
</reference>
<protein>
    <recommendedName>
        <fullName evidence="3">SWIM-type domain-containing protein</fullName>
    </recommendedName>
</protein>